<evidence type="ECO:0000313" key="12">
    <source>
        <dbReference type="Proteomes" id="UP000277108"/>
    </source>
</evidence>
<evidence type="ECO:0000313" key="11">
    <source>
        <dbReference type="EMBL" id="RPF57450.1"/>
    </source>
</evidence>
<dbReference type="InterPro" id="IPR014729">
    <property type="entry name" value="Rossmann-like_a/b/a_fold"/>
</dbReference>
<dbReference type="SUPFAM" id="SSF52402">
    <property type="entry name" value="Adenine nucleotide alpha hydrolases-like"/>
    <property type="match status" value="1"/>
</dbReference>
<comment type="caution">
    <text evidence="11">The sequence shown here is derived from an EMBL/GenBank/DDBJ whole genome shotgun (WGS) entry which is preliminary data.</text>
</comment>
<dbReference type="PANTHER" id="PTHR42914">
    <property type="entry name" value="7-CYANO-7-DEAZAGUANINE SYNTHASE"/>
    <property type="match status" value="1"/>
</dbReference>
<keyword evidence="3 10" id="KW-0479">Metal-binding</keyword>
<dbReference type="GO" id="GO:0008616">
    <property type="term" value="P:tRNA queuosine(34) biosynthetic process"/>
    <property type="evidence" value="ECO:0007669"/>
    <property type="project" value="UniProtKB-UniRule"/>
</dbReference>
<keyword evidence="10" id="KW-0671">Queuosine biosynthesis</keyword>
<comment type="catalytic activity">
    <reaction evidence="9 10">
        <text>7-carboxy-7-carbaguanine + NH4(+) + 2 ATP = 7-cyano-7-carbaguanine + 2 AMP + 2 diphosphate + 2 H(+)</text>
        <dbReference type="Rhea" id="RHEA:27982"/>
        <dbReference type="ChEBI" id="CHEBI:15378"/>
        <dbReference type="ChEBI" id="CHEBI:28938"/>
        <dbReference type="ChEBI" id="CHEBI:30616"/>
        <dbReference type="ChEBI" id="CHEBI:33019"/>
        <dbReference type="ChEBI" id="CHEBI:45075"/>
        <dbReference type="ChEBI" id="CHEBI:61036"/>
        <dbReference type="ChEBI" id="CHEBI:456215"/>
        <dbReference type="EC" id="6.3.4.20"/>
    </reaction>
</comment>
<comment type="pathway">
    <text evidence="1 10">Purine metabolism; 7-cyano-7-deazaguanine biosynthesis.</text>
</comment>
<feature type="binding site" evidence="10">
    <location>
        <position position="195"/>
    </location>
    <ligand>
        <name>Zn(2+)</name>
        <dbReference type="ChEBI" id="CHEBI:29105"/>
    </ligand>
</feature>
<feature type="binding site" evidence="10">
    <location>
        <position position="198"/>
    </location>
    <ligand>
        <name>Zn(2+)</name>
        <dbReference type="ChEBI" id="CHEBI:29105"/>
    </ligand>
</feature>
<evidence type="ECO:0000256" key="4">
    <source>
        <dbReference type="ARBA" id="ARBA00022741"/>
    </source>
</evidence>
<comment type="similarity">
    <text evidence="7 10">Belongs to the QueC family.</text>
</comment>
<sequence>MLNDNRALVVFSGGQDSTTCLFWALEQYDHVEVITFDYGQRHLKEIEVAKEIANELNVKQHLLNTEILTSYNANSLTNNDIEIDSSNDVPNTFVPGRNMLFLNIASIVAYQIGAKHIVTGVCDTDFSGYPDCRRDFVQSMNETMNLAMDLEFVIDTPLMTLNKKETWQLADELGQLDYIRYRTLTCYNGIVGDGCGVCPSCKLRADGLEAYLNEVGRK</sequence>
<feature type="binding site" evidence="10">
    <location>
        <position position="186"/>
    </location>
    <ligand>
        <name>Zn(2+)</name>
        <dbReference type="ChEBI" id="CHEBI:29105"/>
    </ligand>
</feature>
<dbReference type="EC" id="6.3.4.20" evidence="8 10"/>
<proteinExistence type="inferred from homology"/>
<keyword evidence="4 10" id="KW-0547">Nucleotide-binding</keyword>
<gene>
    <name evidence="10" type="primary">queC</name>
    <name evidence="11" type="ORF">EDD62_0068</name>
</gene>
<dbReference type="GO" id="GO:0005524">
    <property type="term" value="F:ATP binding"/>
    <property type="evidence" value="ECO:0007669"/>
    <property type="project" value="UniProtKB-UniRule"/>
</dbReference>
<dbReference type="HAMAP" id="MF_01633">
    <property type="entry name" value="QueC"/>
    <property type="match status" value="1"/>
</dbReference>
<dbReference type="Pfam" id="PF06508">
    <property type="entry name" value="QueC"/>
    <property type="match status" value="1"/>
</dbReference>
<dbReference type="GO" id="GO:0008270">
    <property type="term" value="F:zinc ion binding"/>
    <property type="evidence" value="ECO:0007669"/>
    <property type="project" value="UniProtKB-UniRule"/>
</dbReference>
<dbReference type="NCBIfam" id="TIGR00364">
    <property type="entry name" value="7-cyano-7-deazaguanine synthase QueC"/>
    <property type="match status" value="1"/>
</dbReference>
<evidence type="ECO:0000256" key="2">
    <source>
        <dbReference type="ARBA" id="ARBA00022598"/>
    </source>
</evidence>
<dbReference type="OrthoDB" id="9789567at2"/>
<accession>A0A3N5BR20</accession>
<evidence type="ECO:0000256" key="10">
    <source>
        <dbReference type="HAMAP-Rule" id="MF_01633"/>
    </source>
</evidence>
<dbReference type="STRING" id="1849491.BVH56_07250"/>
<feature type="binding site" evidence="10">
    <location>
        <position position="201"/>
    </location>
    <ligand>
        <name>Zn(2+)</name>
        <dbReference type="ChEBI" id="CHEBI:29105"/>
    </ligand>
</feature>
<keyword evidence="5 10" id="KW-0862">Zinc</keyword>
<name>A0A1Q1G311_9BACL</name>
<dbReference type="Gene3D" id="3.40.50.620">
    <property type="entry name" value="HUPs"/>
    <property type="match status" value="1"/>
</dbReference>
<keyword evidence="2 10" id="KW-0436">Ligase</keyword>
<dbReference type="RefSeq" id="WP_077140804.1">
    <property type="nucleotide sequence ID" value="NZ_CBCSGK010000002.1"/>
</dbReference>
<organism evidence="11 12">
    <name type="scientific">Abyssicoccus albus</name>
    <dbReference type="NCBI Taxonomy" id="1817405"/>
    <lineage>
        <taxon>Bacteria</taxon>
        <taxon>Bacillati</taxon>
        <taxon>Bacillota</taxon>
        <taxon>Bacilli</taxon>
        <taxon>Bacillales</taxon>
        <taxon>Abyssicoccaceae</taxon>
    </lineage>
</organism>
<evidence type="ECO:0000256" key="6">
    <source>
        <dbReference type="ARBA" id="ARBA00022840"/>
    </source>
</evidence>
<dbReference type="AlphaFoldDB" id="A0A1Q1G311"/>
<dbReference type="GO" id="GO:0016879">
    <property type="term" value="F:ligase activity, forming carbon-nitrogen bonds"/>
    <property type="evidence" value="ECO:0007669"/>
    <property type="project" value="UniProtKB-UniRule"/>
</dbReference>
<feature type="binding site" evidence="10">
    <location>
        <begin position="11"/>
        <end position="21"/>
    </location>
    <ligand>
        <name>ATP</name>
        <dbReference type="ChEBI" id="CHEBI:30616"/>
    </ligand>
</feature>
<reference evidence="11 12" key="1">
    <citation type="submission" date="2018-11" db="EMBL/GenBank/DDBJ databases">
        <title>Genomic Encyclopedia of Type Strains, Phase IV (KMG-IV): sequencing the most valuable type-strain genomes for metagenomic binning, comparative biology and taxonomic classification.</title>
        <authorList>
            <person name="Goeker M."/>
        </authorList>
    </citation>
    <scope>NUCLEOTIDE SEQUENCE [LARGE SCALE GENOMIC DNA]</scope>
    <source>
        <strain evidence="11 12">DSM 29158</strain>
    </source>
</reference>
<comment type="function">
    <text evidence="10">Catalyzes the ATP-dependent conversion of 7-carboxy-7-deazaguanine (CDG) to 7-cyano-7-deazaguanine (preQ(0)).</text>
</comment>
<evidence type="ECO:0000256" key="1">
    <source>
        <dbReference type="ARBA" id="ARBA00005061"/>
    </source>
</evidence>
<evidence type="ECO:0000256" key="8">
    <source>
        <dbReference type="ARBA" id="ARBA00039149"/>
    </source>
</evidence>
<dbReference type="PANTHER" id="PTHR42914:SF1">
    <property type="entry name" value="7-CYANO-7-DEAZAGUANINE SYNTHASE"/>
    <property type="match status" value="1"/>
</dbReference>
<accession>A0A1Q1G311</accession>
<dbReference type="Proteomes" id="UP000277108">
    <property type="component" value="Unassembled WGS sequence"/>
</dbReference>
<dbReference type="UniPathway" id="UPA00391"/>
<dbReference type="PIRSF" id="PIRSF006293">
    <property type="entry name" value="ExsB"/>
    <property type="match status" value="1"/>
</dbReference>
<keyword evidence="6 10" id="KW-0067">ATP-binding</keyword>
<comment type="cofactor">
    <cofactor evidence="10">
        <name>Zn(2+)</name>
        <dbReference type="ChEBI" id="CHEBI:29105"/>
    </cofactor>
    <text evidence="10">Binds 1 zinc ion per subunit.</text>
</comment>
<dbReference type="EMBL" id="RKRK01000002">
    <property type="protein sequence ID" value="RPF57450.1"/>
    <property type="molecule type" value="Genomic_DNA"/>
</dbReference>
<comment type="subunit">
    <text evidence="10">Homodimer.</text>
</comment>
<evidence type="ECO:0000256" key="9">
    <source>
        <dbReference type="ARBA" id="ARBA00047890"/>
    </source>
</evidence>
<evidence type="ECO:0000256" key="5">
    <source>
        <dbReference type="ARBA" id="ARBA00022833"/>
    </source>
</evidence>
<dbReference type="CDD" id="cd01995">
    <property type="entry name" value="QueC-like"/>
    <property type="match status" value="1"/>
</dbReference>
<dbReference type="InterPro" id="IPR018317">
    <property type="entry name" value="QueC"/>
</dbReference>
<keyword evidence="12" id="KW-1185">Reference proteome</keyword>
<protein>
    <recommendedName>
        <fullName evidence="8 10">7-cyano-7-deazaguanine synthase</fullName>
        <ecNumber evidence="8 10">6.3.4.20</ecNumber>
    </recommendedName>
    <alternativeName>
        <fullName evidence="10">7-cyano-7-carbaguanine synthase</fullName>
    </alternativeName>
    <alternativeName>
        <fullName evidence="10">PreQ(0) synthase</fullName>
    </alternativeName>
    <alternativeName>
        <fullName evidence="10">Queuosine biosynthesis protein QueC</fullName>
    </alternativeName>
</protein>
<evidence type="ECO:0000256" key="3">
    <source>
        <dbReference type="ARBA" id="ARBA00022723"/>
    </source>
</evidence>
<evidence type="ECO:0000256" key="7">
    <source>
        <dbReference type="ARBA" id="ARBA00037993"/>
    </source>
</evidence>